<keyword evidence="3" id="KW-0754">Steroid-binding</keyword>
<gene>
    <name evidence="13" type="ORF">GSMUA_21480.1</name>
</gene>
<sequence length="266" mass="28645">MAVAEVWEVSKRAIEAYTGLSPATFFTVLAVAVALYYTVAGFLAPPPPPPPRQVEVDPLPPPVQLGEVTEEELRAYDGSDPKKPLLMAIKGQIYDVTQSRMFYGPGGPYALFAGKDASRALAKMSFEQNDLTGDISGLGPFELEALQDWEYKFMGKYAKVGTIKKTVPETEGSNDGTSEITEKTLEATDDSDKRDRHSAETKKDGQAESSTNVEHSEEPKEDGASGHGDESEQHAELKGHGSSDHGEEVGCGAEFKEVGTGEGTKE</sequence>
<evidence type="ECO:0000256" key="7">
    <source>
        <dbReference type="ARBA" id="ARBA00023121"/>
    </source>
</evidence>
<evidence type="ECO:0000256" key="3">
    <source>
        <dbReference type="ARBA" id="ARBA00022665"/>
    </source>
</evidence>
<evidence type="ECO:0000259" key="12">
    <source>
        <dbReference type="SMART" id="SM01117"/>
    </source>
</evidence>
<keyword evidence="8 11" id="KW-0472">Membrane</keyword>
<dbReference type="AlphaFoldDB" id="A0A804L3Z2"/>
<keyword evidence="6 11" id="KW-1133">Transmembrane helix</keyword>
<keyword evidence="15" id="KW-1185">Reference proteome</keyword>
<protein>
    <submittedName>
        <fullName evidence="13">(wild Malaysian banana) hypothetical protein</fullName>
    </submittedName>
</protein>
<reference evidence="14" key="2">
    <citation type="submission" date="2021-05" db="UniProtKB">
        <authorList>
            <consortium name="EnsemblPlants"/>
        </authorList>
    </citation>
    <scope>IDENTIFICATION</scope>
    <source>
        <strain evidence="14">subsp. malaccensis</strain>
    </source>
</reference>
<evidence type="ECO:0000256" key="9">
    <source>
        <dbReference type="ARBA" id="ARBA00038357"/>
    </source>
</evidence>
<evidence type="ECO:0000256" key="8">
    <source>
        <dbReference type="ARBA" id="ARBA00023136"/>
    </source>
</evidence>
<dbReference type="Gramene" id="Ma11_t03880.1">
    <property type="protein sequence ID" value="Ma11_p03880.1"/>
    <property type="gene ID" value="Ma11_g03880"/>
</dbReference>
<evidence type="ECO:0000313" key="13">
    <source>
        <dbReference type="EMBL" id="CAG1863480.1"/>
    </source>
</evidence>
<feature type="compositionally biased region" description="Basic and acidic residues" evidence="10">
    <location>
        <begin position="214"/>
        <end position="266"/>
    </location>
</feature>
<feature type="domain" description="Cytochrome b5 heme-binding" evidence="12">
    <location>
        <begin position="68"/>
        <end position="164"/>
    </location>
</feature>
<dbReference type="PANTHER" id="PTHR10281:SF45">
    <property type="entry name" value="MEMBRANE STEROID-BINDING PROTEIN 2"/>
    <property type="match status" value="1"/>
</dbReference>
<dbReference type="GO" id="GO:0012505">
    <property type="term" value="C:endomembrane system"/>
    <property type="evidence" value="ECO:0000318"/>
    <property type="project" value="GO_Central"/>
</dbReference>
<evidence type="ECO:0000256" key="2">
    <source>
        <dbReference type="ARBA" id="ARBA00022475"/>
    </source>
</evidence>
<dbReference type="SUPFAM" id="SSF55856">
    <property type="entry name" value="Cytochrome b5-like heme/steroid binding domain"/>
    <property type="match status" value="1"/>
</dbReference>
<evidence type="ECO:0000256" key="10">
    <source>
        <dbReference type="SAM" id="MobiDB-lite"/>
    </source>
</evidence>
<dbReference type="Gene3D" id="3.10.120.10">
    <property type="entry name" value="Cytochrome b5-like heme/steroid binding domain"/>
    <property type="match status" value="1"/>
</dbReference>
<dbReference type="GO" id="GO:0005496">
    <property type="term" value="F:steroid binding"/>
    <property type="evidence" value="ECO:0007669"/>
    <property type="project" value="UniProtKB-KW"/>
</dbReference>
<keyword evidence="4 11" id="KW-0812">Transmembrane</keyword>
<dbReference type="FunFam" id="3.10.120.10:FF:000006">
    <property type="entry name" value="Membrane steroid-binding protein 1"/>
    <property type="match status" value="1"/>
</dbReference>
<dbReference type="FunCoup" id="A0A804L3Z2">
    <property type="interactions" value="4396"/>
</dbReference>
<feature type="compositionally biased region" description="Basic and acidic residues" evidence="10">
    <location>
        <begin position="180"/>
        <end position="206"/>
    </location>
</feature>
<dbReference type="GO" id="GO:0005886">
    <property type="term" value="C:plasma membrane"/>
    <property type="evidence" value="ECO:0007669"/>
    <property type="project" value="UniProtKB-SubCell"/>
</dbReference>
<dbReference type="OrthoDB" id="547796at2759"/>
<dbReference type="GO" id="GO:0005783">
    <property type="term" value="C:endoplasmic reticulum"/>
    <property type="evidence" value="ECO:0000318"/>
    <property type="project" value="GO_Central"/>
</dbReference>
<evidence type="ECO:0000256" key="6">
    <source>
        <dbReference type="ARBA" id="ARBA00022989"/>
    </source>
</evidence>
<dbReference type="EMBL" id="HG996475">
    <property type="protein sequence ID" value="CAG1863480.1"/>
    <property type="molecule type" value="Genomic_DNA"/>
</dbReference>
<proteinExistence type="inferred from homology"/>
<dbReference type="EnsemblPlants" id="Ma11_t03880.1">
    <property type="protein sequence ID" value="Ma11_p03880.1"/>
    <property type="gene ID" value="Ma11_g03880"/>
</dbReference>
<comment type="subcellular location">
    <subcellularLocation>
        <location evidence="1">Cell membrane</location>
        <topology evidence="1">Single-pass type II membrane protein</topology>
    </subcellularLocation>
</comment>
<feature type="region of interest" description="Disordered" evidence="10">
    <location>
        <begin position="167"/>
        <end position="266"/>
    </location>
</feature>
<reference evidence="13" key="1">
    <citation type="submission" date="2021-03" db="EMBL/GenBank/DDBJ databases">
        <authorList>
            <consortium name="Genoscope - CEA"/>
            <person name="William W."/>
        </authorList>
    </citation>
    <scope>NUCLEOTIDE SEQUENCE</scope>
    <source>
        <strain evidence="13">Doubled-haploid Pahang</strain>
    </source>
</reference>
<dbReference type="OMA" id="IKKTMVP"/>
<dbReference type="Pfam" id="PF00173">
    <property type="entry name" value="Cyt-b5"/>
    <property type="match status" value="1"/>
</dbReference>
<comment type="similarity">
    <text evidence="9">Belongs to the cytochrome b5 family. MAPR subfamily.</text>
</comment>
<dbReference type="GO" id="GO:0016020">
    <property type="term" value="C:membrane"/>
    <property type="evidence" value="ECO:0000318"/>
    <property type="project" value="GO_Central"/>
</dbReference>
<evidence type="ECO:0000256" key="11">
    <source>
        <dbReference type="SAM" id="Phobius"/>
    </source>
</evidence>
<feature type="transmembrane region" description="Helical" evidence="11">
    <location>
        <begin position="20"/>
        <end position="43"/>
    </location>
</feature>
<accession>A0A804L3Z2</accession>
<dbReference type="InterPro" id="IPR050577">
    <property type="entry name" value="MAPR/NEUFC/NENF-like"/>
</dbReference>
<organism evidence="14 15">
    <name type="scientific">Musa acuminata subsp. malaccensis</name>
    <name type="common">Wild banana</name>
    <name type="synonym">Musa malaccensis</name>
    <dbReference type="NCBI Taxonomy" id="214687"/>
    <lineage>
        <taxon>Eukaryota</taxon>
        <taxon>Viridiplantae</taxon>
        <taxon>Streptophyta</taxon>
        <taxon>Embryophyta</taxon>
        <taxon>Tracheophyta</taxon>
        <taxon>Spermatophyta</taxon>
        <taxon>Magnoliopsida</taxon>
        <taxon>Liliopsida</taxon>
        <taxon>Zingiberales</taxon>
        <taxon>Musaceae</taxon>
        <taxon>Musa</taxon>
    </lineage>
</organism>
<evidence type="ECO:0000256" key="1">
    <source>
        <dbReference type="ARBA" id="ARBA00004401"/>
    </source>
</evidence>
<dbReference type="InterPro" id="IPR036400">
    <property type="entry name" value="Cyt_B5-like_heme/steroid_sf"/>
</dbReference>
<evidence type="ECO:0000313" key="15">
    <source>
        <dbReference type="Proteomes" id="UP000012960"/>
    </source>
</evidence>
<dbReference type="SMART" id="SM01117">
    <property type="entry name" value="Cyt-b5"/>
    <property type="match status" value="1"/>
</dbReference>
<dbReference type="InterPro" id="IPR001199">
    <property type="entry name" value="Cyt_B5-like_heme/steroid-bd"/>
</dbReference>
<evidence type="ECO:0000256" key="4">
    <source>
        <dbReference type="ARBA" id="ARBA00022692"/>
    </source>
</evidence>
<dbReference type="Proteomes" id="UP000012960">
    <property type="component" value="Unplaced"/>
</dbReference>
<keyword evidence="5" id="KW-0735">Signal-anchor</keyword>
<name>A0A804L3Z2_MUSAM</name>
<dbReference type="PANTHER" id="PTHR10281">
    <property type="entry name" value="MEMBRANE-ASSOCIATED PROGESTERONE RECEPTOR COMPONENT-RELATED"/>
    <property type="match status" value="1"/>
</dbReference>
<keyword evidence="2" id="KW-1003">Cell membrane</keyword>
<evidence type="ECO:0000256" key="5">
    <source>
        <dbReference type="ARBA" id="ARBA00022968"/>
    </source>
</evidence>
<keyword evidence="7" id="KW-0446">Lipid-binding</keyword>
<evidence type="ECO:0000313" key="14">
    <source>
        <dbReference type="EnsemblPlants" id="Ma11_p03880.1"/>
    </source>
</evidence>